<dbReference type="EMBL" id="JACIER010000010">
    <property type="protein sequence ID" value="MBB4044805.1"/>
    <property type="molecule type" value="Genomic_DNA"/>
</dbReference>
<evidence type="ECO:0008006" key="3">
    <source>
        <dbReference type="Google" id="ProtNLM"/>
    </source>
</evidence>
<dbReference type="Pfam" id="PF15421">
    <property type="entry name" value="Polysacc_deac_3"/>
    <property type="match status" value="1"/>
</dbReference>
<gene>
    <name evidence="1" type="ORF">GGR06_002603</name>
</gene>
<dbReference type="RefSeq" id="WP_044164698.1">
    <property type="nucleotide sequence ID" value="NZ_JACIER010000010.1"/>
</dbReference>
<accession>A0A840D855</accession>
<dbReference type="Proteomes" id="UP000560658">
    <property type="component" value="Unassembled WGS sequence"/>
</dbReference>
<dbReference type="CDD" id="cd10585">
    <property type="entry name" value="CE4_SF"/>
    <property type="match status" value="1"/>
</dbReference>
<organism evidence="1 2">
    <name type="scientific">Bacteroides reticulotermitis</name>
    <dbReference type="NCBI Taxonomy" id="1133319"/>
    <lineage>
        <taxon>Bacteria</taxon>
        <taxon>Pseudomonadati</taxon>
        <taxon>Bacteroidota</taxon>
        <taxon>Bacteroidia</taxon>
        <taxon>Bacteroidales</taxon>
        <taxon>Bacteroidaceae</taxon>
        <taxon>Bacteroides</taxon>
    </lineage>
</organism>
<name>A0A840D855_9BACE</name>
<comment type="caution">
    <text evidence="1">The sequence shown here is derived from an EMBL/GenBank/DDBJ whole genome shotgun (WGS) entry which is preliminary data.</text>
</comment>
<protein>
    <recommendedName>
        <fullName evidence="3">Polysaccharide deacetylase</fullName>
    </recommendedName>
</protein>
<keyword evidence="2" id="KW-1185">Reference proteome</keyword>
<evidence type="ECO:0000313" key="1">
    <source>
        <dbReference type="EMBL" id="MBB4044805.1"/>
    </source>
</evidence>
<evidence type="ECO:0000313" key="2">
    <source>
        <dbReference type="Proteomes" id="UP000560658"/>
    </source>
</evidence>
<proteinExistence type="predicted"/>
<reference evidence="1" key="1">
    <citation type="submission" date="2020-08" db="EMBL/GenBank/DDBJ databases">
        <title>Genomic Encyclopedia of Type Strains, Phase IV (KMG-IV): sequencing the most valuable type-strain genomes for metagenomic binning, comparative biology and taxonomic classification.</title>
        <authorList>
            <person name="Goeker M."/>
        </authorList>
    </citation>
    <scope>NUCLEOTIDE SEQUENCE [LARGE SCALE GENOMIC DNA]</scope>
    <source>
        <strain evidence="1">DSM 105720</strain>
    </source>
</reference>
<sequence>MNSTSLFYLCILWIGLTTMSCVKQQSLYDPDDKTQDKGQAREVISETDFLYPFINETPEKQIEITIRLQPGKPLAGLTANMPALKYNKKWLFMLTQDDCKPAAFSRTWAAIHGKPISDRYYYDVAQLYEGDLPPDAYFLGKTLGSTDGTGREVRFSFTTTLAPEWDYMNATTNVFKGFTENYYRFFLKSGLIWGNVREMLNYGVGIAFHDMKMDNSTSQDLVTHFEKSQEIILNKLSGRGCKMLAEPGGDKAYLEAAQNYPLISTLTAQAGALKVYPFKEGLDIDHTPIERAFYDRPAQVEQRITQTLASDTYTKLPAIYIGVHNTDIGWVDLLKWINDSYGKDGDDSVWFPNQEEYYEYTYYRNRSLIKLEQQDATTWKLTLTLTAGSYFYYPSVTVNVAGLQLEDIASVESNETVTGLSYANYGEGLMLNIDCRKYLAEHAEHFVERYEKNRSDASAKADATYFVSMLKESAQKDALNKRIK</sequence>
<dbReference type="AlphaFoldDB" id="A0A840D855"/>
<dbReference type="InterPro" id="IPR032762">
    <property type="entry name" value="Polysacc_deac_3"/>
</dbReference>